<keyword evidence="5" id="KW-0067">ATP-binding</keyword>
<feature type="domain" description="Helicase ATP-binding" evidence="8">
    <location>
        <begin position="242"/>
        <end position="393"/>
    </location>
</feature>
<organism evidence="10 11">
    <name type="scientific">Sulfurospirillum tamanense</name>
    <dbReference type="NCBI Taxonomy" id="2813362"/>
    <lineage>
        <taxon>Bacteria</taxon>
        <taxon>Pseudomonadati</taxon>
        <taxon>Campylobacterota</taxon>
        <taxon>Epsilonproteobacteria</taxon>
        <taxon>Campylobacterales</taxon>
        <taxon>Sulfurospirillaceae</taxon>
        <taxon>Sulfurospirillum</taxon>
    </lineage>
</organism>
<name>A0ABS2WQF9_9BACT</name>
<dbReference type="Gene3D" id="3.40.50.300">
    <property type="entry name" value="P-loop containing nucleotide triphosphate hydrolases"/>
    <property type="match status" value="2"/>
</dbReference>
<feature type="domain" description="Helicase C-terminal" evidence="9">
    <location>
        <begin position="411"/>
        <end position="562"/>
    </location>
</feature>
<dbReference type="PROSITE" id="PS51192">
    <property type="entry name" value="HELICASE_ATP_BIND_1"/>
    <property type="match status" value="1"/>
</dbReference>
<evidence type="ECO:0000256" key="6">
    <source>
        <dbReference type="ARBA" id="ARBA00023125"/>
    </source>
</evidence>
<keyword evidence="7" id="KW-0234">DNA repair</keyword>
<keyword evidence="3" id="KW-0378">Hydrolase</keyword>
<keyword evidence="6" id="KW-0238">DNA-binding</keyword>
<dbReference type="InterPro" id="IPR047112">
    <property type="entry name" value="RecG/Mfd"/>
</dbReference>
<dbReference type="InterPro" id="IPR011545">
    <property type="entry name" value="DEAD/DEAH_box_helicase_dom"/>
</dbReference>
<evidence type="ECO:0000313" key="11">
    <source>
        <dbReference type="Proteomes" id="UP000703590"/>
    </source>
</evidence>
<dbReference type="PANTHER" id="PTHR47964">
    <property type="entry name" value="ATP-DEPENDENT DNA HELICASE HOMOLOG RECG, CHLOROPLASTIC"/>
    <property type="match status" value="1"/>
</dbReference>
<dbReference type="InterPro" id="IPR014001">
    <property type="entry name" value="Helicase_ATP-bd"/>
</dbReference>
<dbReference type="RefSeq" id="WP_205458284.1">
    <property type="nucleotide sequence ID" value="NZ_JAFHKK010000004.1"/>
</dbReference>
<gene>
    <name evidence="10" type="primary">recG</name>
    <name evidence="10" type="ORF">JWV37_03390</name>
</gene>
<keyword evidence="1" id="KW-0547">Nucleotide-binding</keyword>
<proteinExistence type="predicted"/>
<dbReference type="SMART" id="SM00490">
    <property type="entry name" value="HELICc"/>
    <property type="match status" value="1"/>
</dbReference>
<dbReference type="PANTHER" id="PTHR47964:SF1">
    <property type="entry name" value="ATP-DEPENDENT DNA HELICASE HOMOLOG RECG, CHLOROPLASTIC"/>
    <property type="match status" value="1"/>
</dbReference>
<evidence type="ECO:0000256" key="1">
    <source>
        <dbReference type="ARBA" id="ARBA00022741"/>
    </source>
</evidence>
<dbReference type="SMART" id="SM00487">
    <property type="entry name" value="DEXDc"/>
    <property type="match status" value="1"/>
</dbReference>
<accession>A0ABS2WQF9</accession>
<dbReference type="Pfam" id="PF00270">
    <property type="entry name" value="DEAD"/>
    <property type="match status" value="1"/>
</dbReference>
<dbReference type="PROSITE" id="PS51194">
    <property type="entry name" value="HELICASE_CTER"/>
    <property type="match status" value="1"/>
</dbReference>
<protein>
    <submittedName>
        <fullName evidence="10">ATP-dependent DNA helicase RecG</fullName>
    </submittedName>
</protein>
<evidence type="ECO:0000256" key="4">
    <source>
        <dbReference type="ARBA" id="ARBA00022806"/>
    </source>
</evidence>
<keyword evidence="11" id="KW-1185">Reference proteome</keyword>
<keyword evidence="2" id="KW-0227">DNA damage</keyword>
<dbReference type="SUPFAM" id="SSF52540">
    <property type="entry name" value="P-loop containing nucleoside triphosphate hydrolases"/>
    <property type="match status" value="1"/>
</dbReference>
<dbReference type="Pfam" id="PF00271">
    <property type="entry name" value="Helicase_C"/>
    <property type="match status" value="1"/>
</dbReference>
<evidence type="ECO:0000256" key="7">
    <source>
        <dbReference type="ARBA" id="ARBA00023204"/>
    </source>
</evidence>
<reference evidence="11" key="1">
    <citation type="submission" date="2021-02" db="EMBL/GenBank/DDBJ databases">
        <title>Sulfurospirillum tamanensis sp. nov.</title>
        <authorList>
            <person name="Merkel A.Y."/>
        </authorList>
    </citation>
    <scope>NUCLEOTIDE SEQUENCE [LARGE SCALE GENOMIC DNA]</scope>
    <source>
        <strain evidence="11">T05b</strain>
    </source>
</reference>
<dbReference type="InterPro" id="IPR027417">
    <property type="entry name" value="P-loop_NTPase"/>
</dbReference>
<evidence type="ECO:0000313" key="10">
    <source>
        <dbReference type="EMBL" id="MBN2963815.1"/>
    </source>
</evidence>
<dbReference type="InterPro" id="IPR001650">
    <property type="entry name" value="Helicase_C-like"/>
</dbReference>
<dbReference type="EMBL" id="JAFHKK010000004">
    <property type="protein sequence ID" value="MBN2963815.1"/>
    <property type="molecule type" value="Genomic_DNA"/>
</dbReference>
<reference evidence="10 11" key="3">
    <citation type="submission" date="2021-02" db="EMBL/GenBank/DDBJ databases">
        <authorList>
            <person name="Merkel A.Y."/>
        </authorList>
    </citation>
    <scope>NUCLEOTIDE SEQUENCE [LARGE SCALE GENOMIC DNA]</scope>
    <source>
        <strain evidence="10 11">T05b</strain>
    </source>
</reference>
<comment type="caution">
    <text evidence="10">The sequence shown here is derived from an EMBL/GenBank/DDBJ whole genome shotgun (WGS) entry which is preliminary data.</text>
</comment>
<evidence type="ECO:0000256" key="5">
    <source>
        <dbReference type="ARBA" id="ARBA00022840"/>
    </source>
</evidence>
<evidence type="ECO:0000259" key="9">
    <source>
        <dbReference type="PROSITE" id="PS51194"/>
    </source>
</evidence>
<evidence type="ECO:0000256" key="3">
    <source>
        <dbReference type="ARBA" id="ARBA00022801"/>
    </source>
</evidence>
<dbReference type="NCBIfam" id="NF008169">
    <property type="entry name" value="PRK10917.2-3"/>
    <property type="match status" value="1"/>
</dbReference>
<dbReference type="Proteomes" id="UP000703590">
    <property type="component" value="Unassembled WGS sequence"/>
</dbReference>
<evidence type="ECO:0000256" key="2">
    <source>
        <dbReference type="ARBA" id="ARBA00022763"/>
    </source>
</evidence>
<keyword evidence="4 10" id="KW-0347">Helicase</keyword>
<reference evidence="10 11" key="2">
    <citation type="submission" date="2021-02" db="EMBL/GenBank/DDBJ databases">
        <title>Sulfurospirillum tamanensis sp. nov.</title>
        <authorList>
            <person name="Frolova A."/>
            <person name="Merkel A."/>
            <person name="Slobodkin A."/>
        </authorList>
    </citation>
    <scope>NUCLEOTIDE SEQUENCE [LARGE SCALE GENOMIC DNA]</scope>
    <source>
        <strain evidence="10 11">T05b</strain>
    </source>
</reference>
<dbReference type="GO" id="GO:0004386">
    <property type="term" value="F:helicase activity"/>
    <property type="evidence" value="ECO:0007669"/>
    <property type="project" value="UniProtKB-KW"/>
</dbReference>
<evidence type="ECO:0000259" key="8">
    <source>
        <dbReference type="PROSITE" id="PS51192"/>
    </source>
</evidence>
<sequence length="601" mass="67696">MQPSNPKDAKDFSKLGVTSLLDLALYLPHHHDNHCLTQTPMLGDVIVSLTCKGLARHAKTLHVKAWCETWQKEVRGVIFNPKPFHFALFKEGQTCYVSAKAEFSFGVWQLVQPKVIRVVGVVVPRYKTPLQNARMIALVSAYVHKDKLMEAGLNAHEAGVLTALHGATQEAIRMRKKPYFLEHVVPVLKRVEVLNHLQKLLKKKRYFKASATLNSPVDPFVKSLPFVLTDDQRRVIGEIREDFVKEHAAKRVIMGDVGCGKTMVILASMVMAYPKKSLLMVPTTILAVQIFKEAQRFLPPHMHLALVTSATKEGTLAQADCIIGTHALLFEPLPQCDLVMVDEQHRFGTKQREGIKKLTRREGAHPHFLQFTATPIPRTLSMMNATLVDYSFIKQMPFVKKITTSLIGKADFKQLLEHIEKEVALGHQVAIIYPLTQESEIHAYQSLEEGRAFWEKRFEGVFVTHGKDKDKEAVLAHFAKEGDILLATTVVEVGISLPKLSTVVIVGAEHLGLASLHQLRGRVSRTGLEGYCFLFTYKEASKRLEDFTRTLDGFEIAELDLKYRRSGDVLSGDVQHGDQFEWFDMGQDRGILEEIKERVGA</sequence>